<feature type="compositionally biased region" description="Basic and acidic residues" evidence="6">
    <location>
        <begin position="98"/>
        <end position="110"/>
    </location>
</feature>
<dbReference type="Pfam" id="PF20636">
    <property type="entry name" value="SMN_G2-BD"/>
    <property type="match status" value="1"/>
</dbReference>
<evidence type="ECO:0000256" key="2">
    <source>
        <dbReference type="ARBA" id="ARBA00005371"/>
    </source>
</evidence>
<comment type="subcellular location">
    <subcellularLocation>
        <location evidence="1">Nucleus</location>
    </subcellularLocation>
</comment>
<protein>
    <recommendedName>
        <fullName evidence="7">Survival Motor Neuron Gemin2-binding domain-containing protein</fullName>
    </recommendedName>
</protein>
<keyword evidence="9" id="KW-1185">Reference proteome</keyword>
<evidence type="ECO:0000256" key="3">
    <source>
        <dbReference type="ARBA" id="ARBA00022664"/>
    </source>
</evidence>
<name>A0AAF0DCE2_9EURO</name>
<evidence type="ECO:0000313" key="9">
    <source>
        <dbReference type="Proteomes" id="UP001219355"/>
    </source>
</evidence>
<dbReference type="GO" id="GO:0006397">
    <property type="term" value="P:mRNA processing"/>
    <property type="evidence" value="ECO:0007669"/>
    <property type="project" value="UniProtKB-KW"/>
</dbReference>
<evidence type="ECO:0000259" key="7">
    <source>
        <dbReference type="Pfam" id="PF20636"/>
    </source>
</evidence>
<evidence type="ECO:0000313" key="8">
    <source>
        <dbReference type="EMBL" id="WEW55534.1"/>
    </source>
</evidence>
<dbReference type="InterPro" id="IPR040424">
    <property type="entry name" value="Smn1"/>
</dbReference>
<dbReference type="PANTHER" id="PTHR39267:SF1">
    <property type="entry name" value="SURVIVAL MOTOR NEURON PROTEIN"/>
    <property type="match status" value="1"/>
</dbReference>
<dbReference type="CDD" id="cd22852">
    <property type="entry name" value="SMN_C"/>
    <property type="match status" value="1"/>
</dbReference>
<reference evidence="8" key="1">
    <citation type="submission" date="2023-03" db="EMBL/GenBank/DDBJ databases">
        <title>Emydomyces testavorans Genome Sequence.</title>
        <authorList>
            <person name="Hoyer L."/>
        </authorList>
    </citation>
    <scope>NUCLEOTIDE SEQUENCE</scope>
    <source>
        <strain evidence="8">16-2883</strain>
    </source>
</reference>
<proteinExistence type="inferred from homology"/>
<organism evidence="8 9">
    <name type="scientific">Emydomyces testavorans</name>
    <dbReference type="NCBI Taxonomy" id="2070801"/>
    <lineage>
        <taxon>Eukaryota</taxon>
        <taxon>Fungi</taxon>
        <taxon>Dikarya</taxon>
        <taxon>Ascomycota</taxon>
        <taxon>Pezizomycotina</taxon>
        <taxon>Eurotiomycetes</taxon>
        <taxon>Eurotiomycetidae</taxon>
        <taxon>Onygenales</taxon>
        <taxon>Nannizziopsiaceae</taxon>
        <taxon>Emydomyces</taxon>
    </lineage>
</organism>
<dbReference type="EMBL" id="CP120627">
    <property type="protein sequence ID" value="WEW55534.1"/>
    <property type="molecule type" value="Genomic_DNA"/>
</dbReference>
<dbReference type="AlphaFoldDB" id="A0AAF0DCE2"/>
<comment type="similarity">
    <text evidence="2">Belongs to the SMN family.</text>
</comment>
<dbReference type="GO" id="GO:0008380">
    <property type="term" value="P:RNA splicing"/>
    <property type="evidence" value="ECO:0007669"/>
    <property type="project" value="UniProtKB-KW"/>
</dbReference>
<keyword evidence="4" id="KW-0508">mRNA splicing</keyword>
<dbReference type="InterPro" id="IPR049481">
    <property type="entry name" value="SMN_G2-BD"/>
</dbReference>
<feature type="compositionally biased region" description="Low complexity" evidence="6">
    <location>
        <begin position="75"/>
        <end position="88"/>
    </location>
</feature>
<sequence>MGKQKKAKGNRPLTQEEIWDDSALIASWEEAAEEYKLYHGIQAKGEVLEDALRDYEANEAAKAADENGEDDGDADAAAAQGADRNAYYPGPGAPSVGDDGKAMREADKTLESYLYAAQDPVSKRPRKDETQSGPSIAQPEANQASGAFSTLPHMILGTADTSNSQENEGLKNLMMSWYFAGYYTGLYEGQRRANA</sequence>
<accession>A0AAF0DCE2</accession>
<dbReference type="Proteomes" id="UP001219355">
    <property type="component" value="Chromosome 1"/>
</dbReference>
<keyword evidence="3" id="KW-0507">mRNA processing</keyword>
<feature type="compositionally biased region" description="Polar residues" evidence="6">
    <location>
        <begin position="131"/>
        <end position="148"/>
    </location>
</feature>
<evidence type="ECO:0000256" key="4">
    <source>
        <dbReference type="ARBA" id="ARBA00023187"/>
    </source>
</evidence>
<keyword evidence="5" id="KW-0539">Nucleus</keyword>
<feature type="domain" description="Survival Motor Neuron Gemin2-binding" evidence="7">
    <location>
        <begin position="16"/>
        <end position="36"/>
    </location>
</feature>
<evidence type="ECO:0000256" key="1">
    <source>
        <dbReference type="ARBA" id="ARBA00004123"/>
    </source>
</evidence>
<gene>
    <name evidence="8" type="ORF">PRK78_000965</name>
</gene>
<evidence type="ECO:0000256" key="5">
    <source>
        <dbReference type="ARBA" id="ARBA00023242"/>
    </source>
</evidence>
<feature type="region of interest" description="Disordered" evidence="6">
    <location>
        <begin position="58"/>
        <end position="149"/>
    </location>
</feature>
<dbReference type="PANTHER" id="PTHR39267">
    <property type="entry name" value="SURVIVAL MOTOR NEURON-LIKE PROTEIN 1"/>
    <property type="match status" value="1"/>
</dbReference>
<dbReference type="GO" id="GO:0005634">
    <property type="term" value="C:nucleus"/>
    <property type="evidence" value="ECO:0007669"/>
    <property type="project" value="UniProtKB-SubCell"/>
</dbReference>
<dbReference type="InterPro" id="IPR047313">
    <property type="entry name" value="SMN_C"/>
</dbReference>
<dbReference type="CDD" id="cd22851">
    <property type="entry name" value="SMN_N"/>
    <property type="match status" value="1"/>
</dbReference>
<evidence type="ECO:0000256" key="6">
    <source>
        <dbReference type="SAM" id="MobiDB-lite"/>
    </source>
</evidence>